<evidence type="ECO:0000313" key="2">
    <source>
        <dbReference type="EMBL" id="ROV92807.1"/>
    </source>
</evidence>
<protein>
    <submittedName>
        <fullName evidence="2">Uncharacterized protein</fullName>
    </submittedName>
</protein>
<feature type="region of interest" description="Disordered" evidence="1">
    <location>
        <begin position="173"/>
        <end position="199"/>
    </location>
</feature>
<comment type="caution">
    <text evidence="2">The sequence shown here is derived from an EMBL/GenBank/DDBJ whole genome shotgun (WGS) entry which is preliminary data.</text>
</comment>
<reference evidence="2 3" key="1">
    <citation type="submission" date="2015-09" db="EMBL/GenBank/DDBJ databases">
        <title>Host preference determinants of Valsa canker pathogens revealed by comparative genomics.</title>
        <authorList>
            <person name="Yin Z."/>
            <person name="Huang L."/>
        </authorList>
    </citation>
    <scope>NUCLEOTIDE SEQUENCE [LARGE SCALE GENOMIC DNA]</scope>
    <source>
        <strain evidence="2 3">SXYLt</strain>
    </source>
</reference>
<dbReference type="Proteomes" id="UP000285146">
    <property type="component" value="Unassembled WGS sequence"/>
</dbReference>
<dbReference type="EMBL" id="LKEB01000083">
    <property type="protein sequence ID" value="ROV92807.1"/>
    <property type="molecule type" value="Genomic_DNA"/>
</dbReference>
<dbReference type="OrthoDB" id="3766406at2759"/>
<proteinExistence type="predicted"/>
<dbReference type="InParanoid" id="A0A423VP56"/>
<gene>
    <name evidence="2" type="ORF">VPNG_09110</name>
</gene>
<accession>A0A423VP56</accession>
<organism evidence="2 3">
    <name type="scientific">Cytospora leucostoma</name>
    <dbReference type="NCBI Taxonomy" id="1230097"/>
    <lineage>
        <taxon>Eukaryota</taxon>
        <taxon>Fungi</taxon>
        <taxon>Dikarya</taxon>
        <taxon>Ascomycota</taxon>
        <taxon>Pezizomycotina</taxon>
        <taxon>Sordariomycetes</taxon>
        <taxon>Sordariomycetidae</taxon>
        <taxon>Diaporthales</taxon>
        <taxon>Cytosporaceae</taxon>
        <taxon>Cytospora</taxon>
    </lineage>
</organism>
<dbReference type="AlphaFoldDB" id="A0A423VP56"/>
<evidence type="ECO:0000256" key="1">
    <source>
        <dbReference type="SAM" id="MobiDB-lite"/>
    </source>
</evidence>
<dbReference type="STRING" id="1230097.A0A423VP56"/>
<sequence>MNRHFRGPAHGLPIESIESDYSKVLSWGFGVILKESWRARIIEDNLLLRKTYSFVQWRRDTRLLKAFIDRHKARVCRHLAMQGPPAYLQDGDLGSCARCPTDYYIHVDWERGIVKLDVYQQLGKCRSTGDWDWGAINHHARYTPRILVHEPGFIRHRWSIGDQVTIEPGGQWAGTIPSYDPGQTGHGPRFPPGQYPPDRSINEYSAVRKNF</sequence>
<name>A0A423VP56_9PEZI</name>
<keyword evidence="3" id="KW-1185">Reference proteome</keyword>
<evidence type="ECO:0000313" key="3">
    <source>
        <dbReference type="Proteomes" id="UP000285146"/>
    </source>
</evidence>